<dbReference type="SUPFAM" id="SSF47473">
    <property type="entry name" value="EF-hand"/>
    <property type="match status" value="1"/>
</dbReference>
<dbReference type="Proteomes" id="UP001172457">
    <property type="component" value="Chromosome 6"/>
</dbReference>
<reference evidence="6" key="1">
    <citation type="submission" date="2023-03" db="EMBL/GenBank/DDBJ databases">
        <title>Chromosome-scale reference genome and RAD-based genetic map of yellow starthistle (Centaurea solstitialis) reveal putative structural variation and QTLs associated with invader traits.</title>
        <authorList>
            <person name="Reatini B."/>
            <person name="Cang F.A."/>
            <person name="Jiang Q."/>
            <person name="Mckibben M.T.W."/>
            <person name="Barker M.S."/>
            <person name="Rieseberg L.H."/>
            <person name="Dlugosch K.M."/>
        </authorList>
    </citation>
    <scope>NUCLEOTIDE SEQUENCE</scope>
    <source>
        <strain evidence="6">CAN-66</strain>
        <tissue evidence="6">Leaf</tissue>
    </source>
</reference>
<evidence type="ECO:0000256" key="4">
    <source>
        <dbReference type="SAM" id="MobiDB-lite"/>
    </source>
</evidence>
<proteinExistence type="predicted"/>
<keyword evidence="3" id="KW-0106">Calcium</keyword>
<dbReference type="InterPro" id="IPR011992">
    <property type="entry name" value="EF-hand-dom_pair"/>
</dbReference>
<dbReference type="InterPro" id="IPR002048">
    <property type="entry name" value="EF_hand_dom"/>
</dbReference>
<comment type="caution">
    <text evidence="6">The sequence shown here is derived from an EMBL/GenBank/DDBJ whole genome shotgun (WGS) entry which is preliminary data.</text>
</comment>
<feature type="compositionally biased region" description="Low complexity" evidence="4">
    <location>
        <begin position="21"/>
        <end position="31"/>
    </location>
</feature>
<evidence type="ECO:0000313" key="6">
    <source>
        <dbReference type="EMBL" id="KAJ9544585.1"/>
    </source>
</evidence>
<dbReference type="AlphaFoldDB" id="A0AA38SY58"/>
<feature type="compositionally biased region" description="Basic and acidic residues" evidence="4">
    <location>
        <begin position="68"/>
        <end position="85"/>
    </location>
</feature>
<feature type="domain" description="EF-hand" evidence="5">
    <location>
        <begin position="104"/>
        <end position="139"/>
    </location>
</feature>
<evidence type="ECO:0000256" key="3">
    <source>
        <dbReference type="ARBA" id="ARBA00022837"/>
    </source>
</evidence>
<dbReference type="Gene3D" id="1.10.238.10">
    <property type="entry name" value="EF-hand"/>
    <property type="match status" value="2"/>
</dbReference>
<evidence type="ECO:0000313" key="7">
    <source>
        <dbReference type="Proteomes" id="UP001172457"/>
    </source>
</evidence>
<evidence type="ECO:0000256" key="2">
    <source>
        <dbReference type="ARBA" id="ARBA00022737"/>
    </source>
</evidence>
<feature type="domain" description="EF-hand" evidence="5">
    <location>
        <begin position="215"/>
        <end position="249"/>
    </location>
</feature>
<dbReference type="FunFam" id="1.10.238.10:FF:000001">
    <property type="entry name" value="Calmodulin 1"/>
    <property type="match status" value="1"/>
</dbReference>
<dbReference type="Pfam" id="PF13499">
    <property type="entry name" value="EF-hand_7"/>
    <property type="match status" value="2"/>
</dbReference>
<dbReference type="CDD" id="cd00051">
    <property type="entry name" value="EFh"/>
    <property type="match status" value="1"/>
</dbReference>
<keyword evidence="2" id="KW-0677">Repeat</keyword>
<feature type="compositionally biased region" description="Basic and acidic residues" evidence="4">
    <location>
        <begin position="41"/>
        <end position="51"/>
    </location>
</feature>
<dbReference type="InterPro" id="IPR039647">
    <property type="entry name" value="EF_hand_pair_protein_CML-like"/>
</dbReference>
<feature type="region of interest" description="Disordered" evidence="4">
    <location>
        <begin position="1"/>
        <end position="92"/>
    </location>
</feature>
<feature type="domain" description="EF-hand" evidence="5">
    <location>
        <begin position="142"/>
        <end position="177"/>
    </location>
</feature>
<evidence type="ECO:0000256" key="1">
    <source>
        <dbReference type="ARBA" id="ARBA00022723"/>
    </source>
</evidence>
<name>A0AA38SY58_9ASTR</name>
<dbReference type="SMART" id="SM00054">
    <property type="entry name" value="EFh"/>
    <property type="match status" value="4"/>
</dbReference>
<dbReference type="PANTHER" id="PTHR10891">
    <property type="entry name" value="EF-HAND CALCIUM-BINDING DOMAIN CONTAINING PROTEIN"/>
    <property type="match status" value="1"/>
</dbReference>
<dbReference type="PROSITE" id="PS50222">
    <property type="entry name" value="EF_HAND_2"/>
    <property type="match status" value="4"/>
</dbReference>
<feature type="compositionally biased region" description="Polar residues" evidence="4">
    <location>
        <begin position="52"/>
        <end position="61"/>
    </location>
</feature>
<keyword evidence="7" id="KW-1185">Reference proteome</keyword>
<dbReference type="EMBL" id="JARYMX010000006">
    <property type="protein sequence ID" value="KAJ9544585.1"/>
    <property type="molecule type" value="Genomic_DNA"/>
</dbReference>
<dbReference type="GO" id="GO:0005509">
    <property type="term" value="F:calcium ion binding"/>
    <property type="evidence" value="ECO:0007669"/>
    <property type="project" value="InterPro"/>
</dbReference>
<dbReference type="PROSITE" id="PS00018">
    <property type="entry name" value="EF_HAND_1"/>
    <property type="match status" value="4"/>
</dbReference>
<sequence length="249" mass="27453">MKIAAKINPKNLFRSKKSRSVSRSDPSSFGSYATTSSDSPEPSHRNRDHNSKSSGGATPTSVLRVRSRSHEISSDEWSEISRAEPDGVPMTPKKIGMDLEISTDVQFELVQAFRFIDSDGDGRITTEELEAVLSRIGGSEPLIREELSLMLSEVDRDGDGIVTLEEFGALSSAFAPAACDTELRDVFEFFDADHDGRITAEELFAVFNSIGEGRCTLEECRSMISSVDKNGDGFVCFEDFSRMMGLQQR</sequence>
<keyword evidence="1" id="KW-0479">Metal-binding</keyword>
<organism evidence="6 7">
    <name type="scientific">Centaurea solstitialis</name>
    <name type="common">yellow star-thistle</name>
    <dbReference type="NCBI Taxonomy" id="347529"/>
    <lineage>
        <taxon>Eukaryota</taxon>
        <taxon>Viridiplantae</taxon>
        <taxon>Streptophyta</taxon>
        <taxon>Embryophyta</taxon>
        <taxon>Tracheophyta</taxon>
        <taxon>Spermatophyta</taxon>
        <taxon>Magnoliopsida</taxon>
        <taxon>eudicotyledons</taxon>
        <taxon>Gunneridae</taxon>
        <taxon>Pentapetalae</taxon>
        <taxon>asterids</taxon>
        <taxon>campanulids</taxon>
        <taxon>Asterales</taxon>
        <taxon>Asteraceae</taxon>
        <taxon>Carduoideae</taxon>
        <taxon>Cardueae</taxon>
        <taxon>Centaureinae</taxon>
        <taxon>Centaurea</taxon>
    </lineage>
</organism>
<feature type="domain" description="EF-hand" evidence="5">
    <location>
        <begin position="178"/>
        <end position="213"/>
    </location>
</feature>
<accession>A0AA38SY58</accession>
<dbReference type="InterPro" id="IPR018247">
    <property type="entry name" value="EF_Hand_1_Ca_BS"/>
</dbReference>
<evidence type="ECO:0000259" key="5">
    <source>
        <dbReference type="PROSITE" id="PS50222"/>
    </source>
</evidence>
<protein>
    <recommendedName>
        <fullName evidence="5">EF-hand domain-containing protein</fullName>
    </recommendedName>
</protein>
<gene>
    <name evidence="6" type="ORF">OSB04_024292</name>
</gene>